<name>A0A455UBP2_9GAMM</name>
<evidence type="ECO:0000313" key="2">
    <source>
        <dbReference type="EMBL" id="BBI63646.1"/>
    </source>
</evidence>
<organism evidence="2 3">
    <name type="scientific">Vreelandella sulfidaeris</name>
    <dbReference type="NCBI Taxonomy" id="115553"/>
    <lineage>
        <taxon>Bacteria</taxon>
        <taxon>Pseudomonadati</taxon>
        <taxon>Pseudomonadota</taxon>
        <taxon>Gammaproteobacteria</taxon>
        <taxon>Oceanospirillales</taxon>
        <taxon>Halomonadaceae</taxon>
        <taxon>Vreelandella</taxon>
    </lineage>
</organism>
<dbReference type="Pfam" id="PF04453">
    <property type="entry name" value="LptD"/>
    <property type="match status" value="1"/>
</dbReference>
<protein>
    <recommendedName>
        <fullName evidence="1">LptD C-terminal domain-containing protein</fullName>
    </recommendedName>
</protein>
<dbReference type="Proteomes" id="UP000320231">
    <property type="component" value="Chromosome"/>
</dbReference>
<dbReference type="GO" id="GO:0019867">
    <property type="term" value="C:outer membrane"/>
    <property type="evidence" value="ECO:0007669"/>
    <property type="project" value="InterPro"/>
</dbReference>
<evidence type="ECO:0000313" key="3">
    <source>
        <dbReference type="Proteomes" id="UP000320231"/>
    </source>
</evidence>
<sequence>MPSLSANASWQFDNGLYTQWRSNATYFWRDVDERRVPEREAATGSRLHLTPVVGWRFERPWGYLEPRTEFWNTAYELDYGERDTERGDSPSRSVALTSIDSGLVFEA</sequence>
<reference evidence="2 3" key="1">
    <citation type="journal article" date="2019" name="Microbiol. Resour. Announc.">
        <title>Complete Genome Sequence of Halomonas sulfidaeris Strain Esulfide1 Isolated from a Metal Sulfide Rock at a Depth of 2,200 Meters, Obtained Using Nanopore Sequencing.</title>
        <authorList>
            <person name="Saito M."/>
            <person name="Nishigata A."/>
            <person name="Galipon J."/>
            <person name="Arakawa K."/>
        </authorList>
    </citation>
    <scope>NUCLEOTIDE SEQUENCE [LARGE SCALE GENOMIC DNA]</scope>
    <source>
        <strain evidence="2 3">ATCC BAA-803</strain>
    </source>
</reference>
<gene>
    <name evidence="2" type="ORF">HSBAA_49520</name>
</gene>
<dbReference type="AlphaFoldDB" id="A0A455UBP2"/>
<accession>A0A455UBP2</accession>
<dbReference type="GO" id="GO:0061024">
    <property type="term" value="P:membrane organization"/>
    <property type="evidence" value="ECO:0007669"/>
    <property type="project" value="InterPro"/>
</dbReference>
<dbReference type="KEGG" id="hsr:HSBAA_49520"/>
<proteinExistence type="predicted"/>
<dbReference type="EMBL" id="AP019514">
    <property type="protein sequence ID" value="BBI63646.1"/>
    <property type="molecule type" value="Genomic_DNA"/>
</dbReference>
<dbReference type="InterPro" id="IPR007543">
    <property type="entry name" value="LptD_C"/>
</dbReference>
<evidence type="ECO:0000259" key="1">
    <source>
        <dbReference type="Pfam" id="PF04453"/>
    </source>
</evidence>
<feature type="domain" description="LptD C-terminal" evidence="1">
    <location>
        <begin position="2"/>
        <end position="106"/>
    </location>
</feature>